<dbReference type="InParanoid" id="A0A024GCS3"/>
<dbReference type="EMBL" id="CAIX01000073">
    <property type="protein sequence ID" value="CCI44566.1"/>
    <property type="molecule type" value="Genomic_DNA"/>
</dbReference>
<dbReference type="OrthoDB" id="70408at2759"/>
<feature type="compositionally biased region" description="Basic and acidic residues" evidence="1">
    <location>
        <begin position="665"/>
        <end position="675"/>
    </location>
</feature>
<name>A0A024GCS3_9STRA</name>
<feature type="region of interest" description="Disordered" evidence="1">
    <location>
        <begin position="35"/>
        <end position="54"/>
    </location>
</feature>
<accession>A0A024GCS3</accession>
<organism evidence="2 3">
    <name type="scientific">Albugo candida</name>
    <dbReference type="NCBI Taxonomy" id="65357"/>
    <lineage>
        <taxon>Eukaryota</taxon>
        <taxon>Sar</taxon>
        <taxon>Stramenopiles</taxon>
        <taxon>Oomycota</taxon>
        <taxon>Peronosporomycetes</taxon>
        <taxon>Albuginales</taxon>
        <taxon>Albuginaceae</taxon>
        <taxon>Albugo</taxon>
    </lineage>
</organism>
<dbReference type="SUPFAM" id="SSF52540">
    <property type="entry name" value="P-loop containing nucleoside triphosphate hydrolases"/>
    <property type="match status" value="1"/>
</dbReference>
<dbReference type="InterPro" id="IPR027417">
    <property type="entry name" value="P-loop_NTPase"/>
</dbReference>
<feature type="compositionally biased region" description="Basic and acidic residues" evidence="1">
    <location>
        <begin position="164"/>
        <end position="183"/>
    </location>
</feature>
<gene>
    <name evidence="2" type="ORF">BN9_053750</name>
</gene>
<keyword evidence="3" id="KW-1185">Reference proteome</keyword>
<comment type="caution">
    <text evidence="2">The sequence shown here is derived from an EMBL/GenBank/DDBJ whole genome shotgun (WGS) entry which is preliminary data.</text>
</comment>
<dbReference type="STRING" id="65357.A0A024GCS3"/>
<reference evidence="2 3" key="1">
    <citation type="submission" date="2012-05" db="EMBL/GenBank/DDBJ databases">
        <title>Recombination and specialization in a pathogen metapopulation.</title>
        <authorList>
            <person name="Gardiner A."/>
            <person name="Kemen E."/>
            <person name="Schultz-Larsen T."/>
            <person name="MacLean D."/>
            <person name="Van Oosterhout C."/>
            <person name="Jones J.D.G."/>
        </authorList>
    </citation>
    <scope>NUCLEOTIDE SEQUENCE [LARGE SCALE GENOMIC DNA]</scope>
    <source>
        <strain evidence="2 3">Ac Nc2</strain>
    </source>
</reference>
<evidence type="ECO:0000256" key="1">
    <source>
        <dbReference type="SAM" id="MobiDB-lite"/>
    </source>
</evidence>
<evidence type="ECO:0008006" key="4">
    <source>
        <dbReference type="Google" id="ProtNLM"/>
    </source>
</evidence>
<feature type="region of interest" description="Disordered" evidence="1">
    <location>
        <begin position="652"/>
        <end position="681"/>
    </location>
</feature>
<evidence type="ECO:0000313" key="2">
    <source>
        <dbReference type="EMBL" id="CCI44566.1"/>
    </source>
</evidence>
<proteinExistence type="predicted"/>
<protein>
    <recommendedName>
        <fullName evidence="4">Kinesin motor domain-containing protein</fullName>
    </recommendedName>
</protein>
<evidence type="ECO:0000313" key="3">
    <source>
        <dbReference type="Proteomes" id="UP000053237"/>
    </source>
</evidence>
<feature type="region of interest" description="Disordered" evidence="1">
    <location>
        <begin position="160"/>
        <end position="183"/>
    </location>
</feature>
<sequence>MGDNDTLTQLRHAQRAHISAKISCNSFPSVRTHTAEKQRAHSQSTFETRRSQRNKLAMSSPLCNSVVDTLSARIQHPRISTLCACISMQQEEIQTLRQNLRETRFELLRSEIEYQQLFQERKLIQIETDALNTDVQRLTMELGQRGEQVRKLLEKRNQYKAKYKHSEREKQVSERKIDESRAESDQLLQQVQKARDARDRMQHLYIQLKDAATSSLSAQLSSQVAIEPVSEISLVEWKRIYRRRIHKVAVSTLLGMQTLRKSLFCIRAPAFELREEMLRFTAALHGPVMSLVKHSQKAESACAKALLLDSSLQSSQLARCQLQEELWRSRNNVSLVCQLYYPYENTEGNPGKKVVFLEENTHDGLLDVSIDEKNRQVVLRDHSRSQKREKCSTLEIRLDCIESDIPGIQDVESFCPLLESVLDGYNGLCLYIDTLASTGSFEDGLKVLNALYNKSARKSSQGALRHFKLKMSFAAVYGDNVCDLLTSNLSVLPVTTEYEPLLTFVERDFDEASDLMMKGVARLNTESGHSMRSAHRVLTVNVIFEKGSTAYTTKLQILQSTGKQIPEIGALLQLLEDARTSEEIETHQNRALLSLLKDTTRSNDKLLLVLNVPATSTQRSLPIDSDTFRMFQAIQGIRVINRQQIPPIFEAHPPGAPHTLPKSESLNDTHDEKPGRIRPQSPQYSVYAKQLTERLNVKASAQMKPLSKENSETKMSEIPRIPPKLLLDSSIKRIASRAPSPLNKHADRCLSASKIRVPQGAAARMDAVKVIEPKQRVQERLGGVLLSTKQAQAYEKQISSNCSTNRN</sequence>
<dbReference type="Proteomes" id="UP000053237">
    <property type="component" value="Unassembled WGS sequence"/>
</dbReference>
<dbReference type="AlphaFoldDB" id="A0A024GCS3"/>